<sequence>MAKAMPLPCTLVKQTFGRALALSALAICAPVAAIAQPVASPSELATDILPDRAPEMTCRDGSAFEPLIGTVVIGRDDEVLGIVQDATLDARGRVVEMRFMLARDFAAEPTCGLVRVDLTAQPVDRVQINLRGTSLQAKLAGL</sequence>
<proteinExistence type="predicted"/>
<keyword evidence="1" id="KW-0732">Signal</keyword>
<protein>
    <recommendedName>
        <fullName evidence="4">PRC-barrel domain-containing protein</fullName>
    </recommendedName>
</protein>
<accession>A0A6B0TMW4</accession>
<feature type="signal peptide" evidence="1">
    <location>
        <begin position="1"/>
        <end position="35"/>
    </location>
</feature>
<dbReference type="AlphaFoldDB" id="A0A6B0TMW4"/>
<name>A0A6B0TMW4_9RHOB</name>
<feature type="chain" id="PRO_5025550030" description="PRC-barrel domain-containing protein" evidence="1">
    <location>
        <begin position="36"/>
        <end position="142"/>
    </location>
</feature>
<dbReference type="EMBL" id="WUWG01000001">
    <property type="protein sequence ID" value="MXU63909.1"/>
    <property type="molecule type" value="Genomic_DNA"/>
</dbReference>
<evidence type="ECO:0000313" key="3">
    <source>
        <dbReference type="Proteomes" id="UP000436016"/>
    </source>
</evidence>
<gene>
    <name evidence="2" type="ORF">GSH16_00520</name>
</gene>
<organism evidence="2 3">
    <name type="scientific">Oceanomicrobium pacificus</name>
    <dbReference type="NCBI Taxonomy" id="2692916"/>
    <lineage>
        <taxon>Bacteria</taxon>
        <taxon>Pseudomonadati</taxon>
        <taxon>Pseudomonadota</taxon>
        <taxon>Alphaproteobacteria</taxon>
        <taxon>Rhodobacterales</taxon>
        <taxon>Paracoccaceae</taxon>
        <taxon>Oceanomicrobium</taxon>
    </lineage>
</organism>
<evidence type="ECO:0000256" key="1">
    <source>
        <dbReference type="SAM" id="SignalP"/>
    </source>
</evidence>
<keyword evidence="3" id="KW-1185">Reference proteome</keyword>
<reference evidence="2 3" key="1">
    <citation type="submission" date="2019-12" db="EMBL/GenBank/DDBJ databases">
        <title>Strain KN286 was isolated from seawater, which was collected from Caroline Seamount in the tropical western Pacific.</title>
        <authorList>
            <person name="Wang Q."/>
        </authorList>
    </citation>
    <scope>NUCLEOTIDE SEQUENCE [LARGE SCALE GENOMIC DNA]</scope>
    <source>
        <strain evidence="2 3">KN286</strain>
    </source>
</reference>
<dbReference type="Proteomes" id="UP000436016">
    <property type="component" value="Unassembled WGS sequence"/>
</dbReference>
<comment type="caution">
    <text evidence="2">The sequence shown here is derived from an EMBL/GenBank/DDBJ whole genome shotgun (WGS) entry which is preliminary data.</text>
</comment>
<evidence type="ECO:0008006" key="4">
    <source>
        <dbReference type="Google" id="ProtNLM"/>
    </source>
</evidence>
<evidence type="ECO:0000313" key="2">
    <source>
        <dbReference type="EMBL" id="MXU63909.1"/>
    </source>
</evidence>
<dbReference type="RefSeq" id="WP_160850902.1">
    <property type="nucleotide sequence ID" value="NZ_WUWG01000001.1"/>
</dbReference>